<evidence type="ECO:0000313" key="1">
    <source>
        <dbReference type="EMBL" id="VFJ62233.1"/>
    </source>
</evidence>
<protein>
    <submittedName>
        <fullName evidence="1">Uncharacterized protein</fullName>
    </submittedName>
</protein>
<reference evidence="1" key="1">
    <citation type="submission" date="2019-02" db="EMBL/GenBank/DDBJ databases">
        <authorList>
            <person name="Gruber-Vodicka R. H."/>
            <person name="Seah K. B. B."/>
        </authorList>
    </citation>
    <scope>NUCLEOTIDE SEQUENCE</scope>
    <source>
        <strain evidence="1">BECK_DK47</strain>
    </source>
</reference>
<organism evidence="1">
    <name type="scientific">Candidatus Kentrum sp. DK</name>
    <dbReference type="NCBI Taxonomy" id="2126562"/>
    <lineage>
        <taxon>Bacteria</taxon>
        <taxon>Pseudomonadati</taxon>
        <taxon>Pseudomonadota</taxon>
        <taxon>Gammaproteobacteria</taxon>
        <taxon>Candidatus Kentrum</taxon>
    </lineage>
</organism>
<gene>
    <name evidence="1" type="ORF">BECKDK2373B_GA0170837_110811</name>
</gene>
<dbReference type="AlphaFoldDB" id="A0A450T686"/>
<name>A0A450T686_9GAMM</name>
<dbReference type="EMBL" id="CAADEX010000108">
    <property type="protein sequence ID" value="VFJ62233.1"/>
    <property type="molecule type" value="Genomic_DNA"/>
</dbReference>
<accession>A0A450T686</accession>
<sequence length="217" mass="24489">MAIGNRAYSVGGSSAQTEELWKSFRRHVFSLLHMAYRRLPAPSFKTAEEPEITGELACAMREIVESEDAPKWMYALSIHDDPPQNTTPRRGKHRPRLDLEIERSGAGIRPRYGFEAKRLCKPGHPIGKYGGKTGYLGKDGLGMFIDGAYASYSPEVGMLGYVQSGTTEEWRDACRQRLGSTQCVPCKPINDLEIHQSTHMRDTGRPIDIYHLFLIFR</sequence>
<proteinExistence type="predicted"/>